<sequence>MQFTKETETAEISKYISDRITDYKNKNKIKFIELGYQFDQGGMVCVFFDTRENASPDGLWTMNLDGNCLPRPHWPSVFENYDENECAIMIGNLIKTTLLKLRDEGAFGSLNKYDDCELGIEEINGLFGWPNYEDRGKENLA</sequence>
<evidence type="ECO:0008006" key="3">
    <source>
        <dbReference type="Google" id="ProtNLM"/>
    </source>
</evidence>
<accession>A0ABS5ZK20</accession>
<dbReference type="EMBL" id="JAGSOY010000205">
    <property type="protein sequence ID" value="MBU2714280.1"/>
    <property type="molecule type" value="Genomic_DNA"/>
</dbReference>
<evidence type="ECO:0000313" key="2">
    <source>
        <dbReference type="Proteomes" id="UP000690515"/>
    </source>
</evidence>
<gene>
    <name evidence="1" type="ORF">KCG35_24845</name>
</gene>
<organism evidence="1 2">
    <name type="scientific">Zooshikella harenae</name>
    <dbReference type="NCBI Taxonomy" id="2827238"/>
    <lineage>
        <taxon>Bacteria</taxon>
        <taxon>Pseudomonadati</taxon>
        <taxon>Pseudomonadota</taxon>
        <taxon>Gammaproteobacteria</taxon>
        <taxon>Oceanospirillales</taxon>
        <taxon>Zooshikellaceae</taxon>
        <taxon>Zooshikella</taxon>
    </lineage>
</organism>
<proteinExistence type="predicted"/>
<evidence type="ECO:0000313" key="1">
    <source>
        <dbReference type="EMBL" id="MBU2714280.1"/>
    </source>
</evidence>
<dbReference type="Proteomes" id="UP000690515">
    <property type="component" value="Unassembled WGS sequence"/>
</dbReference>
<reference evidence="1 2" key="1">
    <citation type="submission" date="2021-04" db="EMBL/GenBank/DDBJ databases">
        <authorList>
            <person name="Pira H."/>
            <person name="Risdian C."/>
            <person name="Wink J."/>
        </authorList>
    </citation>
    <scope>NUCLEOTIDE SEQUENCE [LARGE SCALE GENOMIC DNA]</scope>
    <source>
        <strain evidence="1 2">WH53</strain>
    </source>
</reference>
<name>A0ABS5ZK20_9GAMM</name>
<dbReference type="RefSeq" id="WP_215822542.1">
    <property type="nucleotide sequence ID" value="NZ_JAGSOY010000205.1"/>
</dbReference>
<keyword evidence="2" id="KW-1185">Reference proteome</keyword>
<comment type="caution">
    <text evidence="1">The sequence shown here is derived from an EMBL/GenBank/DDBJ whole genome shotgun (WGS) entry which is preliminary data.</text>
</comment>
<protein>
    <recommendedName>
        <fullName evidence="3">DUF4304 domain-containing protein</fullName>
    </recommendedName>
</protein>